<dbReference type="InterPro" id="IPR036764">
    <property type="entry name" value="Peptidase_Prp_sf"/>
</dbReference>
<name>A0A926D290_9FIRM</name>
<keyword evidence="1" id="KW-0690">Ribosome biogenesis</keyword>
<evidence type="ECO:0000256" key="3">
    <source>
        <dbReference type="ARBA" id="ARBA00022801"/>
    </source>
</evidence>
<sequence length="108" mass="11865">MIRARFYGSSKAWEGFALEGHAGFEDSGRDVVCAAVSALAQATLGGILDVVEARADYQLCDDGALSIRLSDETDERKREDVHLLCEVLRQSLEGIEHDFGQYLKVSTD</sequence>
<dbReference type="InterPro" id="IPR007422">
    <property type="entry name" value="Peptidase_Prp"/>
</dbReference>
<dbReference type="SUPFAM" id="SSF118010">
    <property type="entry name" value="TM1457-like"/>
    <property type="match status" value="1"/>
</dbReference>
<keyword evidence="2 7" id="KW-0645">Protease</keyword>
<dbReference type="GO" id="GO:0006508">
    <property type="term" value="P:proteolysis"/>
    <property type="evidence" value="ECO:0007669"/>
    <property type="project" value="UniProtKB-KW"/>
</dbReference>
<comment type="caution">
    <text evidence="7">The sequence shown here is derived from an EMBL/GenBank/DDBJ whole genome shotgun (WGS) entry which is preliminary data.</text>
</comment>
<protein>
    <recommendedName>
        <fullName evidence="6">Ribosomal processing cysteine protease Prp</fullName>
    </recommendedName>
</protein>
<organism evidence="7 8">
    <name type="scientific">Luoshenia tenuis</name>
    <dbReference type="NCBI Taxonomy" id="2763654"/>
    <lineage>
        <taxon>Bacteria</taxon>
        <taxon>Bacillati</taxon>
        <taxon>Bacillota</taxon>
        <taxon>Clostridia</taxon>
        <taxon>Christensenellales</taxon>
        <taxon>Christensenellaceae</taxon>
        <taxon>Luoshenia</taxon>
    </lineage>
</organism>
<keyword evidence="3" id="KW-0378">Hydrolase</keyword>
<dbReference type="Pfam" id="PF04327">
    <property type="entry name" value="Peptidase_Prp"/>
    <property type="match status" value="1"/>
</dbReference>
<proteinExistence type="inferred from homology"/>
<evidence type="ECO:0000256" key="6">
    <source>
        <dbReference type="ARBA" id="ARBA00044538"/>
    </source>
</evidence>
<evidence type="ECO:0000256" key="2">
    <source>
        <dbReference type="ARBA" id="ARBA00022670"/>
    </source>
</evidence>
<evidence type="ECO:0000256" key="1">
    <source>
        <dbReference type="ARBA" id="ARBA00022517"/>
    </source>
</evidence>
<dbReference type="RefSeq" id="WP_249285910.1">
    <property type="nucleotide sequence ID" value="NZ_JACRSO010000006.1"/>
</dbReference>
<comment type="similarity">
    <text evidence="5">Belongs to the Prp family.</text>
</comment>
<dbReference type="GO" id="GO:0042254">
    <property type="term" value="P:ribosome biogenesis"/>
    <property type="evidence" value="ECO:0007669"/>
    <property type="project" value="UniProtKB-KW"/>
</dbReference>
<accession>A0A926D290</accession>
<dbReference type="PANTHER" id="PTHR39178:SF1">
    <property type="entry name" value="RIBOSOMAL-PROCESSING CYSTEINE PROTEASE PRP"/>
    <property type="match status" value="1"/>
</dbReference>
<gene>
    <name evidence="7" type="ORF">H8699_12135</name>
</gene>
<dbReference type="AlphaFoldDB" id="A0A926D290"/>
<evidence type="ECO:0000256" key="5">
    <source>
        <dbReference type="ARBA" id="ARBA00044503"/>
    </source>
</evidence>
<dbReference type="Gene3D" id="3.30.70.1490">
    <property type="entry name" value="Cysteine protease Prp"/>
    <property type="match status" value="1"/>
</dbReference>
<keyword evidence="8" id="KW-1185">Reference proteome</keyword>
<evidence type="ECO:0000313" key="7">
    <source>
        <dbReference type="EMBL" id="MBC8530182.1"/>
    </source>
</evidence>
<reference evidence="7" key="1">
    <citation type="submission" date="2020-08" db="EMBL/GenBank/DDBJ databases">
        <title>Genome public.</title>
        <authorList>
            <person name="Liu C."/>
            <person name="Sun Q."/>
        </authorList>
    </citation>
    <scope>NUCLEOTIDE SEQUENCE</scope>
    <source>
        <strain evidence="7">NSJ-44</strain>
    </source>
</reference>
<evidence type="ECO:0000256" key="4">
    <source>
        <dbReference type="ARBA" id="ARBA00022807"/>
    </source>
</evidence>
<evidence type="ECO:0000313" key="8">
    <source>
        <dbReference type="Proteomes" id="UP000654279"/>
    </source>
</evidence>
<dbReference type="GO" id="GO:0008234">
    <property type="term" value="F:cysteine-type peptidase activity"/>
    <property type="evidence" value="ECO:0007669"/>
    <property type="project" value="UniProtKB-KW"/>
</dbReference>
<dbReference type="Proteomes" id="UP000654279">
    <property type="component" value="Unassembled WGS sequence"/>
</dbReference>
<dbReference type="CDD" id="cd16332">
    <property type="entry name" value="Prp-like"/>
    <property type="match status" value="1"/>
</dbReference>
<dbReference type="PANTHER" id="PTHR39178">
    <property type="entry name" value="HYPOTHETICAL RIBOSOME-ASSOCIATED PROTEIN"/>
    <property type="match status" value="1"/>
</dbReference>
<keyword evidence="4" id="KW-0788">Thiol protease</keyword>
<dbReference type="EMBL" id="JACRSO010000006">
    <property type="protein sequence ID" value="MBC8530182.1"/>
    <property type="molecule type" value="Genomic_DNA"/>
</dbReference>